<sequence length="68" mass="7909">MINVNQFMKQISAHGYTKEKLAEKMGMEVKIFGQKLKGAEDCFTIREANRLVEILKLEGREAEKIFFE</sequence>
<dbReference type="RefSeq" id="WP_066087503.1">
    <property type="nucleotide sequence ID" value="NZ_LRVM01000005.1"/>
</dbReference>
<dbReference type="STRING" id="36847.CLNEO_17230"/>
<name>A0A136WDV7_9FIRM</name>
<organism evidence="1 2">
    <name type="scientific">Anaerotignum neopropionicum</name>
    <dbReference type="NCBI Taxonomy" id="36847"/>
    <lineage>
        <taxon>Bacteria</taxon>
        <taxon>Bacillati</taxon>
        <taxon>Bacillota</taxon>
        <taxon>Clostridia</taxon>
        <taxon>Lachnospirales</taxon>
        <taxon>Anaerotignaceae</taxon>
        <taxon>Anaerotignum</taxon>
    </lineage>
</organism>
<gene>
    <name evidence="1" type="ORF">CLNEO_17230</name>
</gene>
<accession>A0A136WDV7</accession>
<comment type="caution">
    <text evidence="1">The sequence shown here is derived from an EMBL/GenBank/DDBJ whole genome shotgun (WGS) entry which is preliminary data.</text>
</comment>
<evidence type="ECO:0000313" key="2">
    <source>
        <dbReference type="Proteomes" id="UP000070539"/>
    </source>
</evidence>
<dbReference type="OrthoDB" id="2224275at2"/>
<keyword evidence="2" id="KW-1185">Reference proteome</keyword>
<evidence type="ECO:0000313" key="1">
    <source>
        <dbReference type="EMBL" id="KXL52702.1"/>
    </source>
</evidence>
<evidence type="ECO:0008006" key="3">
    <source>
        <dbReference type="Google" id="ProtNLM"/>
    </source>
</evidence>
<reference evidence="1 2" key="1">
    <citation type="submission" date="2016-01" db="EMBL/GenBank/DDBJ databases">
        <title>Genome sequence of Clostridium neopropionicum X4, DSM-3847.</title>
        <authorList>
            <person name="Poehlein A."/>
            <person name="Beck M.H."/>
            <person name="Bengelsdorf F.R."/>
            <person name="Daniel R."/>
            <person name="Duerre P."/>
        </authorList>
    </citation>
    <scope>NUCLEOTIDE SEQUENCE [LARGE SCALE GENOMIC DNA]</scope>
    <source>
        <strain evidence="1 2">DSM-3847</strain>
    </source>
</reference>
<dbReference type="AlphaFoldDB" id="A0A136WDV7"/>
<dbReference type="Proteomes" id="UP000070539">
    <property type="component" value="Unassembled WGS sequence"/>
</dbReference>
<protein>
    <recommendedName>
        <fullName evidence="3">HTH cro/C1-type domain-containing protein</fullName>
    </recommendedName>
</protein>
<proteinExistence type="predicted"/>
<dbReference type="EMBL" id="LRVM01000005">
    <property type="protein sequence ID" value="KXL52702.1"/>
    <property type="molecule type" value="Genomic_DNA"/>
</dbReference>